<dbReference type="InterPro" id="IPR050090">
    <property type="entry name" value="Tyrosine_recombinase_XerCD"/>
</dbReference>
<evidence type="ECO:0000313" key="3">
    <source>
        <dbReference type="EMBL" id="SQJ02386.1"/>
    </source>
</evidence>
<dbReference type="Pfam" id="PF00589">
    <property type="entry name" value="Phage_integrase"/>
    <property type="match status" value="1"/>
</dbReference>
<protein>
    <submittedName>
        <fullName evidence="3">Site-specific tyrosine recombinase XerC</fullName>
    </submittedName>
</protein>
<dbReference type="KEGG" id="ful:C4N20_13810"/>
<dbReference type="Gene3D" id="1.10.443.10">
    <property type="entry name" value="Intergrase catalytic core"/>
    <property type="match status" value="1"/>
</dbReference>
<gene>
    <name evidence="3" type="ORF">NCTC12112_01331</name>
</gene>
<dbReference type="InterPro" id="IPR011010">
    <property type="entry name" value="DNA_brk_join_enz"/>
</dbReference>
<dbReference type="GeneID" id="78455898"/>
<evidence type="ECO:0000313" key="4">
    <source>
        <dbReference type="Proteomes" id="UP000249008"/>
    </source>
</evidence>
<sequence>MKTRALKFDELEIIFLFIKSGVRRNGIKVRANAQVHLICLIQLNTGLRIGDVLSLKVSDFVDGKLSIREQKTGKIQNRKINYEVVKIVEAYCRKRFLSRNDNIFDISSRWVQKILKKIAICASIEGLSTHSFRKTYAHIQYTNNKFNIELVRRLLNHSSIAVTQKYLGITDNDVNVASEGFKVIF</sequence>
<dbReference type="RefSeq" id="WP_005977551.1">
    <property type="nucleotide sequence ID" value="NZ_BAABXY010000001.1"/>
</dbReference>
<dbReference type="GO" id="GO:0003677">
    <property type="term" value="F:DNA binding"/>
    <property type="evidence" value="ECO:0007669"/>
    <property type="project" value="InterPro"/>
</dbReference>
<proteinExistence type="predicted"/>
<keyword evidence="1" id="KW-0233">DNA recombination</keyword>
<accession>A0AAX2JB46</accession>
<dbReference type="SUPFAM" id="SSF56349">
    <property type="entry name" value="DNA breaking-rejoining enzymes"/>
    <property type="match status" value="1"/>
</dbReference>
<dbReference type="EMBL" id="LS483487">
    <property type="protein sequence ID" value="SQJ02386.1"/>
    <property type="molecule type" value="Genomic_DNA"/>
</dbReference>
<dbReference type="PANTHER" id="PTHR30349:SF82">
    <property type="entry name" value="INTEGRASE_RECOMBINASE YOEC-RELATED"/>
    <property type="match status" value="1"/>
</dbReference>
<dbReference type="Proteomes" id="UP000249008">
    <property type="component" value="Chromosome 1"/>
</dbReference>
<reference evidence="3 4" key="1">
    <citation type="submission" date="2018-06" db="EMBL/GenBank/DDBJ databases">
        <authorList>
            <consortium name="Pathogen Informatics"/>
            <person name="Doyle S."/>
        </authorList>
    </citation>
    <scope>NUCLEOTIDE SEQUENCE [LARGE SCALE GENOMIC DNA]</scope>
    <source>
        <strain evidence="3 4">NCTC12112</strain>
    </source>
</reference>
<evidence type="ECO:0000259" key="2">
    <source>
        <dbReference type="PROSITE" id="PS51898"/>
    </source>
</evidence>
<organism evidence="3 4">
    <name type="scientific">Fusobacterium ulcerans</name>
    <dbReference type="NCBI Taxonomy" id="861"/>
    <lineage>
        <taxon>Bacteria</taxon>
        <taxon>Fusobacteriati</taxon>
        <taxon>Fusobacteriota</taxon>
        <taxon>Fusobacteriia</taxon>
        <taxon>Fusobacteriales</taxon>
        <taxon>Fusobacteriaceae</taxon>
        <taxon>Fusobacterium</taxon>
    </lineage>
</organism>
<feature type="domain" description="Tyr recombinase" evidence="2">
    <location>
        <begin position="1"/>
        <end position="179"/>
    </location>
</feature>
<dbReference type="PROSITE" id="PS51898">
    <property type="entry name" value="TYR_RECOMBINASE"/>
    <property type="match status" value="1"/>
</dbReference>
<name>A0AAX2JB46_9FUSO</name>
<dbReference type="PANTHER" id="PTHR30349">
    <property type="entry name" value="PHAGE INTEGRASE-RELATED"/>
    <property type="match status" value="1"/>
</dbReference>
<dbReference type="InterPro" id="IPR002104">
    <property type="entry name" value="Integrase_catalytic"/>
</dbReference>
<dbReference type="AlphaFoldDB" id="A0AAX2JB46"/>
<dbReference type="GO" id="GO:0015074">
    <property type="term" value="P:DNA integration"/>
    <property type="evidence" value="ECO:0007669"/>
    <property type="project" value="InterPro"/>
</dbReference>
<dbReference type="GO" id="GO:0006310">
    <property type="term" value="P:DNA recombination"/>
    <property type="evidence" value="ECO:0007669"/>
    <property type="project" value="UniProtKB-KW"/>
</dbReference>
<evidence type="ECO:0000256" key="1">
    <source>
        <dbReference type="ARBA" id="ARBA00023172"/>
    </source>
</evidence>
<dbReference type="InterPro" id="IPR013762">
    <property type="entry name" value="Integrase-like_cat_sf"/>
</dbReference>
<dbReference type="CDD" id="cd01192">
    <property type="entry name" value="INT_C_like_3"/>
    <property type="match status" value="1"/>
</dbReference>